<dbReference type="EMBL" id="CAJVQB010086054">
    <property type="protein sequence ID" value="CAG8847053.1"/>
    <property type="molecule type" value="Genomic_DNA"/>
</dbReference>
<name>A0ABN7X3C7_GIGMA</name>
<accession>A0ABN7X3C7</accession>
<organism evidence="1 2">
    <name type="scientific">Gigaspora margarita</name>
    <dbReference type="NCBI Taxonomy" id="4874"/>
    <lineage>
        <taxon>Eukaryota</taxon>
        <taxon>Fungi</taxon>
        <taxon>Fungi incertae sedis</taxon>
        <taxon>Mucoromycota</taxon>
        <taxon>Glomeromycotina</taxon>
        <taxon>Glomeromycetes</taxon>
        <taxon>Diversisporales</taxon>
        <taxon>Gigasporaceae</taxon>
        <taxon>Gigaspora</taxon>
    </lineage>
</organism>
<reference evidence="1 2" key="1">
    <citation type="submission" date="2021-06" db="EMBL/GenBank/DDBJ databases">
        <authorList>
            <person name="Kallberg Y."/>
            <person name="Tangrot J."/>
            <person name="Rosling A."/>
        </authorList>
    </citation>
    <scope>NUCLEOTIDE SEQUENCE [LARGE SCALE GENOMIC DNA]</scope>
    <source>
        <strain evidence="1 2">120-4 pot B 10/14</strain>
    </source>
</reference>
<evidence type="ECO:0000313" key="1">
    <source>
        <dbReference type="EMBL" id="CAG8847053.1"/>
    </source>
</evidence>
<gene>
    <name evidence="1" type="ORF">GMARGA_LOCUS38470</name>
</gene>
<sequence length="65" mass="7659">LIVRYWNNNSLDRPNINELYKTLIEWKNSGNAQFKLAESLRKTIIRSSADKKANMEFIHSEAIYT</sequence>
<dbReference type="Proteomes" id="UP000789901">
    <property type="component" value="Unassembled WGS sequence"/>
</dbReference>
<feature type="non-terminal residue" evidence="1">
    <location>
        <position position="1"/>
    </location>
</feature>
<comment type="caution">
    <text evidence="1">The sequence shown here is derived from an EMBL/GenBank/DDBJ whole genome shotgun (WGS) entry which is preliminary data.</text>
</comment>
<feature type="non-terminal residue" evidence="1">
    <location>
        <position position="65"/>
    </location>
</feature>
<evidence type="ECO:0000313" key="2">
    <source>
        <dbReference type="Proteomes" id="UP000789901"/>
    </source>
</evidence>
<proteinExistence type="predicted"/>
<protein>
    <submittedName>
        <fullName evidence="1">20065_t:CDS:1</fullName>
    </submittedName>
</protein>
<keyword evidence="2" id="KW-1185">Reference proteome</keyword>